<evidence type="ECO:0000313" key="3">
    <source>
        <dbReference type="Proteomes" id="UP000244924"/>
    </source>
</evidence>
<sequence>MTWMTEELAVRTAPGAGRTDGTRGIAAGTIVLTLEGAFPVEFLVPGDRVITRTGLCILRDIKVHRYSGPAIRLRAGALGHDRPDQDLLLPDETPIVLRDWRARALFGAPEVVVPIRRVADGEFVAPTTVLSMRVFDLRFDTAEVVYAEGLELVCEPARCEMASAAG</sequence>
<evidence type="ECO:0000259" key="1">
    <source>
        <dbReference type="Pfam" id="PF13403"/>
    </source>
</evidence>
<keyword evidence="3" id="KW-1185">Reference proteome</keyword>
<evidence type="ECO:0000313" key="2">
    <source>
        <dbReference type="EMBL" id="SPH17605.1"/>
    </source>
</evidence>
<dbReference type="RefSeq" id="WP_181366362.1">
    <property type="nucleotide sequence ID" value="NZ_OMOQ01000001.1"/>
</dbReference>
<organism evidence="2 3">
    <name type="scientific">Albidovulum aquaemixtae</name>
    <dbReference type="NCBI Taxonomy" id="1542388"/>
    <lineage>
        <taxon>Bacteria</taxon>
        <taxon>Pseudomonadati</taxon>
        <taxon>Pseudomonadota</taxon>
        <taxon>Alphaproteobacteria</taxon>
        <taxon>Rhodobacterales</taxon>
        <taxon>Paracoccaceae</taxon>
        <taxon>Albidovulum</taxon>
    </lineage>
</organism>
<proteinExistence type="predicted"/>
<dbReference type="AlphaFoldDB" id="A0A2R8B4Q8"/>
<reference evidence="2 3" key="1">
    <citation type="submission" date="2018-03" db="EMBL/GenBank/DDBJ databases">
        <authorList>
            <person name="Keele B.F."/>
        </authorList>
    </citation>
    <scope>NUCLEOTIDE SEQUENCE [LARGE SCALE GENOMIC DNA]</scope>
    <source>
        <strain evidence="2 3">CECT 8626</strain>
    </source>
</reference>
<dbReference type="Pfam" id="PF13403">
    <property type="entry name" value="Hint_2"/>
    <property type="match status" value="1"/>
</dbReference>
<dbReference type="InterPro" id="IPR028992">
    <property type="entry name" value="Hedgehog/Intein_dom"/>
</dbReference>
<protein>
    <recommendedName>
        <fullName evidence="1">Hedgehog/Intein (Hint) domain-containing protein</fullName>
    </recommendedName>
</protein>
<gene>
    <name evidence="2" type="ORF">DEA8626_01128</name>
</gene>
<accession>A0A2R8B4Q8</accession>
<dbReference type="Proteomes" id="UP000244924">
    <property type="component" value="Unassembled WGS sequence"/>
</dbReference>
<name>A0A2R8B4Q8_9RHOB</name>
<feature type="domain" description="Hedgehog/Intein (Hint)" evidence="1">
    <location>
        <begin position="26"/>
        <end position="151"/>
    </location>
</feature>
<dbReference type="EMBL" id="OMOQ01000001">
    <property type="protein sequence ID" value="SPH17605.1"/>
    <property type="molecule type" value="Genomic_DNA"/>
</dbReference>